<reference evidence="2 4" key="1">
    <citation type="submission" date="2017-09" db="EMBL/GenBank/DDBJ databases">
        <title>Genomics of the genus Arcobacter.</title>
        <authorList>
            <person name="Perez-Cataluna A."/>
            <person name="Figueras M.J."/>
            <person name="Salas-Masso N."/>
        </authorList>
    </citation>
    <scope>NUCLEOTIDE SEQUENCE [LARGE SCALE GENOMIC DNA]</scope>
    <source>
        <strain evidence="2 4">CECT 7837</strain>
    </source>
</reference>
<dbReference type="OrthoDB" id="5501263at2"/>
<dbReference type="KEGG" id="aell:AELL_1067"/>
<dbReference type="Proteomes" id="UP000262582">
    <property type="component" value="Chromosome"/>
</dbReference>
<evidence type="ECO:0000313" key="2">
    <source>
        <dbReference type="EMBL" id="RXI30660.1"/>
    </source>
</evidence>
<organism evidence="2 4">
    <name type="scientific">Arcobacter ellisii</name>
    <dbReference type="NCBI Taxonomy" id="913109"/>
    <lineage>
        <taxon>Bacteria</taxon>
        <taxon>Pseudomonadati</taxon>
        <taxon>Campylobacterota</taxon>
        <taxon>Epsilonproteobacteria</taxon>
        <taxon>Campylobacterales</taxon>
        <taxon>Arcobacteraceae</taxon>
        <taxon>Arcobacter</taxon>
    </lineage>
</organism>
<keyword evidence="3" id="KW-1185">Reference proteome</keyword>
<name>A0A347U7A9_9BACT</name>
<dbReference type="Proteomes" id="UP000290588">
    <property type="component" value="Unassembled WGS sequence"/>
</dbReference>
<evidence type="ECO:0000313" key="4">
    <source>
        <dbReference type="Proteomes" id="UP000290588"/>
    </source>
</evidence>
<dbReference type="PANTHER" id="PTHR42999">
    <property type="entry name" value="ANTIBIOTIC RESISTANCE PROTEIN MCBG"/>
    <property type="match status" value="1"/>
</dbReference>
<dbReference type="PANTHER" id="PTHR42999:SF1">
    <property type="entry name" value="PENTAPEPTIDE REPEAT-CONTAINING PROTEIN"/>
    <property type="match status" value="1"/>
</dbReference>
<evidence type="ECO:0000313" key="1">
    <source>
        <dbReference type="EMBL" id="AXX94737.1"/>
    </source>
</evidence>
<sequence length="188" mass="22017">MFKTNDYWEEEFFEYEDKNLDSIYFDDCTFIKCDFSKSLMQNCKFTECKFVNCDLSLSILKSCTFNDVIFENCKLIGISWSSCQEPFDVKFESCNISQNSFHLMDLRQMKFINSLIKDSGFEECNMEKTLFDNCDLQLSSFIKNNLKKANFVTSKNYLIDPKQNDLTKASFSLPEALSFLSLLPIEIK</sequence>
<dbReference type="InterPro" id="IPR001646">
    <property type="entry name" value="5peptide_repeat"/>
</dbReference>
<dbReference type="Pfam" id="PF13599">
    <property type="entry name" value="Pentapeptide_4"/>
    <property type="match status" value="2"/>
</dbReference>
<evidence type="ECO:0000313" key="3">
    <source>
        <dbReference type="Proteomes" id="UP000262582"/>
    </source>
</evidence>
<protein>
    <submittedName>
        <fullName evidence="1">Pentapeptide repeat-containing protein</fullName>
    </submittedName>
</protein>
<dbReference type="Gene3D" id="2.160.20.80">
    <property type="entry name" value="E3 ubiquitin-protein ligase SopA"/>
    <property type="match status" value="1"/>
</dbReference>
<dbReference type="EMBL" id="CP032097">
    <property type="protein sequence ID" value="AXX94737.1"/>
    <property type="molecule type" value="Genomic_DNA"/>
</dbReference>
<proteinExistence type="predicted"/>
<dbReference type="AlphaFoldDB" id="A0A347U7A9"/>
<dbReference type="InterPro" id="IPR052949">
    <property type="entry name" value="PA_immunity-related"/>
</dbReference>
<dbReference type="RefSeq" id="WP_118916951.1">
    <property type="nucleotide sequence ID" value="NZ_CP032097.1"/>
</dbReference>
<dbReference type="SUPFAM" id="SSF141571">
    <property type="entry name" value="Pentapeptide repeat-like"/>
    <property type="match status" value="1"/>
</dbReference>
<accession>A0A347U7A9</accession>
<reference evidence="1 3" key="2">
    <citation type="submission" date="2018-08" db="EMBL/GenBank/DDBJ databases">
        <title>Complete genome of the Arcobacter ellisii type strain LMG 26155.</title>
        <authorList>
            <person name="Miller W.G."/>
            <person name="Yee E."/>
            <person name="Bono J.L."/>
        </authorList>
    </citation>
    <scope>NUCLEOTIDE SEQUENCE [LARGE SCALE GENOMIC DNA]</scope>
    <source>
        <strain evidence="1 3">LMG 26155</strain>
    </source>
</reference>
<gene>
    <name evidence="1" type="ORF">AELL_1067</name>
    <name evidence="2" type="ORF">CP962_07795</name>
</gene>
<dbReference type="EMBL" id="NXIG01000006">
    <property type="protein sequence ID" value="RXI30660.1"/>
    <property type="molecule type" value="Genomic_DNA"/>
</dbReference>